<dbReference type="InterPro" id="IPR036412">
    <property type="entry name" value="HAD-like_sf"/>
</dbReference>
<dbReference type="InterPro" id="IPR023198">
    <property type="entry name" value="PGP-like_dom2"/>
</dbReference>
<dbReference type="NCBIfam" id="TIGR01509">
    <property type="entry name" value="HAD-SF-IA-v3"/>
    <property type="match status" value="1"/>
</dbReference>
<dbReference type="Pfam" id="PF13419">
    <property type="entry name" value="HAD_2"/>
    <property type="match status" value="1"/>
</dbReference>
<dbReference type="InterPro" id="IPR041492">
    <property type="entry name" value="HAD_2"/>
</dbReference>
<evidence type="ECO:0000313" key="5">
    <source>
        <dbReference type="EMBL" id="MBV6531940.1"/>
    </source>
</evidence>
<dbReference type="NCBIfam" id="TIGR01549">
    <property type="entry name" value="HAD-SF-IA-v1"/>
    <property type="match status" value="1"/>
</dbReference>
<evidence type="ECO:0000256" key="1">
    <source>
        <dbReference type="ARBA" id="ARBA00000830"/>
    </source>
</evidence>
<name>A0A949T5L0_9PAST</name>
<dbReference type="AlphaFoldDB" id="A0A949T5L0"/>
<protein>
    <recommendedName>
        <fullName evidence="4">phosphoglycolate phosphatase</fullName>
        <ecNumber evidence="4">3.1.3.18</ecNumber>
    </recommendedName>
</protein>
<dbReference type="GO" id="GO:0008967">
    <property type="term" value="F:phosphoglycolate phosphatase activity"/>
    <property type="evidence" value="ECO:0007669"/>
    <property type="project" value="UniProtKB-EC"/>
</dbReference>
<evidence type="ECO:0000313" key="6">
    <source>
        <dbReference type="EMBL" id="MBV6546739.1"/>
    </source>
</evidence>
<comment type="pathway">
    <text evidence="2">Organic acid metabolism; glycolate biosynthesis; glycolate from 2-phosphoglycolate: step 1/1.</text>
</comment>
<dbReference type="EMBL" id="JABULY010000003">
    <property type="protein sequence ID" value="MBV6531940.1"/>
    <property type="molecule type" value="Genomic_DNA"/>
</dbReference>
<dbReference type="InterPro" id="IPR006439">
    <property type="entry name" value="HAD-SF_hydro_IA"/>
</dbReference>
<dbReference type="InterPro" id="IPR050155">
    <property type="entry name" value="HAD-like_hydrolase_sf"/>
</dbReference>
<proteinExistence type="inferred from homology"/>
<gene>
    <name evidence="5" type="ORF">HT657_07310</name>
    <name evidence="6" type="ORF">HT672_05485</name>
</gene>
<dbReference type="RefSeq" id="WP_157403663.1">
    <property type="nucleotide sequence ID" value="NZ_JABULY010000003.1"/>
</dbReference>
<evidence type="ECO:0000313" key="7">
    <source>
        <dbReference type="Proteomes" id="UP000732858"/>
    </source>
</evidence>
<dbReference type="Proteomes" id="UP001196379">
    <property type="component" value="Unassembled WGS sequence"/>
</dbReference>
<comment type="caution">
    <text evidence="6">The sequence shown here is derived from an EMBL/GenBank/DDBJ whole genome shotgun (WGS) entry which is preliminary data.</text>
</comment>
<dbReference type="PANTHER" id="PTHR43434">
    <property type="entry name" value="PHOSPHOGLYCOLATE PHOSPHATASE"/>
    <property type="match status" value="1"/>
</dbReference>
<keyword evidence="8" id="KW-1185">Reference proteome</keyword>
<dbReference type="GO" id="GO:0005829">
    <property type="term" value="C:cytosol"/>
    <property type="evidence" value="ECO:0007669"/>
    <property type="project" value="TreeGrafter"/>
</dbReference>
<comment type="similarity">
    <text evidence="3">Belongs to the HAD-like hydrolase superfamily. CbbY/CbbZ/Gph/YieH family.</text>
</comment>
<evidence type="ECO:0000313" key="8">
    <source>
        <dbReference type="Proteomes" id="UP001196379"/>
    </source>
</evidence>
<dbReference type="Gene3D" id="1.10.150.240">
    <property type="entry name" value="Putative phosphatase, domain 2"/>
    <property type="match status" value="1"/>
</dbReference>
<dbReference type="EMBL" id="JABUMC010000009">
    <property type="protein sequence ID" value="MBV6546739.1"/>
    <property type="molecule type" value="Genomic_DNA"/>
</dbReference>
<dbReference type="SFLD" id="SFLDG01129">
    <property type="entry name" value="C1.5:_HAD__Beta-PGM__Phosphata"/>
    <property type="match status" value="1"/>
</dbReference>
<evidence type="ECO:0000256" key="3">
    <source>
        <dbReference type="ARBA" id="ARBA00006171"/>
    </source>
</evidence>
<dbReference type="EC" id="3.1.3.18" evidence="4"/>
<organism evidence="6 7">
    <name type="scientific">Ursidibacter maritimus</name>
    <dbReference type="NCBI Taxonomy" id="1331689"/>
    <lineage>
        <taxon>Bacteria</taxon>
        <taxon>Pseudomonadati</taxon>
        <taxon>Pseudomonadota</taxon>
        <taxon>Gammaproteobacteria</taxon>
        <taxon>Pasteurellales</taxon>
        <taxon>Pasteurellaceae</taxon>
        <taxon>Ursidibacter</taxon>
    </lineage>
</organism>
<dbReference type="PANTHER" id="PTHR43434:SF1">
    <property type="entry name" value="PHOSPHOGLYCOLATE PHOSPHATASE"/>
    <property type="match status" value="1"/>
</dbReference>
<evidence type="ECO:0000256" key="4">
    <source>
        <dbReference type="ARBA" id="ARBA00013078"/>
    </source>
</evidence>
<dbReference type="Gene3D" id="3.40.50.1000">
    <property type="entry name" value="HAD superfamily/HAD-like"/>
    <property type="match status" value="1"/>
</dbReference>
<sequence>MLKLIIFDMDGVIIDSEYMGFGLLQRFVNELKTFDEPISLQQFSSVVGRSYQDLFLAIKQLSQSPLSVEEIGERLLNYDKDYWENLDYLAIFRQDIRHIIHFAKANNIKLAVASSADRKHIERILTLTQIREHFDFIMSGKELVKSKPDPTIYQKVLAHFNLNSDQVIAIEDSEHGIASAKGAGLKVIAYEETRILIDQSKADFKGKDMNAILTILQSLHFAN</sequence>
<evidence type="ECO:0000256" key="2">
    <source>
        <dbReference type="ARBA" id="ARBA00004818"/>
    </source>
</evidence>
<reference evidence="6 8" key="1">
    <citation type="journal article" date="2021" name="Mol. Ecol.">
        <title>Polar bear-adapted Ursidibacter maritimus are remarkably conserved after generations in captivity.</title>
        <authorList>
            <person name="Espinosa-Gongora C."/>
            <person name="Hansen M.J."/>
            <person name="Bertelsen M.F."/>
            <person name="Bojesen A.M."/>
        </authorList>
    </citation>
    <scope>NUCLEOTIDE SEQUENCE</scope>
    <source>
        <strain evidence="6">Pb43105x</strain>
        <strain evidence="5 8">Pb43106</strain>
    </source>
</reference>
<comment type="catalytic activity">
    <reaction evidence="1">
        <text>2-phosphoglycolate + H2O = glycolate + phosphate</text>
        <dbReference type="Rhea" id="RHEA:14369"/>
        <dbReference type="ChEBI" id="CHEBI:15377"/>
        <dbReference type="ChEBI" id="CHEBI:29805"/>
        <dbReference type="ChEBI" id="CHEBI:43474"/>
        <dbReference type="ChEBI" id="CHEBI:58033"/>
        <dbReference type="EC" id="3.1.3.18"/>
    </reaction>
</comment>
<dbReference type="OrthoDB" id="9800058at2"/>
<dbReference type="GeneID" id="65549597"/>
<dbReference type="SFLD" id="SFLDS00003">
    <property type="entry name" value="Haloacid_Dehalogenase"/>
    <property type="match status" value="1"/>
</dbReference>
<dbReference type="Proteomes" id="UP000732858">
    <property type="component" value="Unassembled WGS sequence"/>
</dbReference>
<dbReference type="GO" id="GO:0006281">
    <property type="term" value="P:DNA repair"/>
    <property type="evidence" value="ECO:0007669"/>
    <property type="project" value="TreeGrafter"/>
</dbReference>
<dbReference type="InterPro" id="IPR023214">
    <property type="entry name" value="HAD_sf"/>
</dbReference>
<dbReference type="SUPFAM" id="SSF56784">
    <property type="entry name" value="HAD-like"/>
    <property type="match status" value="1"/>
</dbReference>
<accession>A0A949T5L0</accession>